<name>A0ABV7EBI5_9SPHN</name>
<comment type="caution">
    <text evidence="3">The sequence shown here is derived from an EMBL/GenBank/DDBJ whole genome shotgun (WGS) entry which is preliminary data.</text>
</comment>
<dbReference type="Proteomes" id="UP001595456">
    <property type="component" value="Unassembled WGS sequence"/>
</dbReference>
<reference evidence="4" key="1">
    <citation type="journal article" date="2019" name="Int. J. Syst. Evol. Microbiol.">
        <title>The Global Catalogue of Microorganisms (GCM) 10K type strain sequencing project: providing services to taxonomists for standard genome sequencing and annotation.</title>
        <authorList>
            <consortium name="The Broad Institute Genomics Platform"/>
            <consortium name="The Broad Institute Genome Sequencing Center for Infectious Disease"/>
            <person name="Wu L."/>
            <person name="Ma J."/>
        </authorList>
    </citation>
    <scope>NUCLEOTIDE SEQUENCE [LARGE SCALE GENOMIC DNA]</scope>
    <source>
        <strain evidence="4">KCTC 52607</strain>
    </source>
</reference>
<feature type="domain" description="TadE-like" evidence="2">
    <location>
        <begin position="28"/>
        <end position="70"/>
    </location>
</feature>
<sequence>MRVQPTPPAKASARRRSLVRRVLRNNRGVSVVEFALIAPVFIGMLLIVFEFGFAFYAKAVLQGAVEEAARTATLENTSWDTLSNRVNRQVRNVIPASDADTEISFDLDPVYYANYVDINLPEDFEDNNNNNMWDSDECFVDRNSNGTYDTDVGLSGRGGAQDVVTITATLTYVRPFPLWKLFQLDSTQTVRVSTYLRNQPFSAQAAANNVRICPTP</sequence>
<dbReference type="EMBL" id="JBHRST010000022">
    <property type="protein sequence ID" value="MFC3099177.1"/>
    <property type="molecule type" value="Genomic_DNA"/>
</dbReference>
<keyword evidence="4" id="KW-1185">Reference proteome</keyword>
<dbReference type="InterPro" id="IPR012495">
    <property type="entry name" value="TadE-like_dom"/>
</dbReference>
<dbReference type="RefSeq" id="WP_336924352.1">
    <property type="nucleotide sequence ID" value="NZ_JBANRO010000001.1"/>
</dbReference>
<keyword evidence="1" id="KW-1133">Transmembrane helix</keyword>
<evidence type="ECO:0000256" key="1">
    <source>
        <dbReference type="SAM" id="Phobius"/>
    </source>
</evidence>
<evidence type="ECO:0000313" key="4">
    <source>
        <dbReference type="Proteomes" id="UP001595456"/>
    </source>
</evidence>
<proteinExistence type="predicted"/>
<feature type="transmembrane region" description="Helical" evidence="1">
    <location>
        <begin position="34"/>
        <end position="56"/>
    </location>
</feature>
<keyword evidence="1" id="KW-0812">Transmembrane</keyword>
<organism evidence="3 4">
    <name type="scientific">Alteraurantiacibacter palmitatis</name>
    <dbReference type="NCBI Taxonomy" id="2054628"/>
    <lineage>
        <taxon>Bacteria</taxon>
        <taxon>Pseudomonadati</taxon>
        <taxon>Pseudomonadota</taxon>
        <taxon>Alphaproteobacteria</taxon>
        <taxon>Sphingomonadales</taxon>
        <taxon>Erythrobacteraceae</taxon>
        <taxon>Alteraurantiacibacter</taxon>
    </lineage>
</organism>
<accession>A0ABV7EBI5</accession>
<protein>
    <submittedName>
        <fullName evidence="3">TadE/TadG family type IV pilus assembly protein</fullName>
    </submittedName>
</protein>
<gene>
    <name evidence="3" type="ORF">ACFODU_15375</name>
</gene>
<dbReference type="Pfam" id="PF07811">
    <property type="entry name" value="TadE"/>
    <property type="match status" value="1"/>
</dbReference>
<keyword evidence="1" id="KW-0472">Membrane</keyword>
<evidence type="ECO:0000313" key="3">
    <source>
        <dbReference type="EMBL" id="MFC3099177.1"/>
    </source>
</evidence>
<evidence type="ECO:0000259" key="2">
    <source>
        <dbReference type="Pfam" id="PF07811"/>
    </source>
</evidence>